<dbReference type="GO" id="GO:0005524">
    <property type="term" value="F:ATP binding"/>
    <property type="evidence" value="ECO:0007669"/>
    <property type="project" value="InterPro"/>
</dbReference>
<dbReference type="GO" id="GO:0140359">
    <property type="term" value="F:ABC-type transporter activity"/>
    <property type="evidence" value="ECO:0007669"/>
    <property type="project" value="InterPro"/>
</dbReference>
<keyword evidence="4 6" id="KW-0472">Membrane</keyword>
<evidence type="ECO:0000256" key="1">
    <source>
        <dbReference type="ARBA" id="ARBA00004141"/>
    </source>
</evidence>
<keyword evidence="2 6" id="KW-0812">Transmembrane</keyword>
<evidence type="ECO:0000313" key="8">
    <source>
        <dbReference type="EnsemblPlants" id="AUR62035544-RA:cds"/>
    </source>
</evidence>
<reference evidence="8" key="1">
    <citation type="journal article" date="2017" name="Nature">
        <title>The genome of Chenopodium quinoa.</title>
        <authorList>
            <person name="Jarvis D.E."/>
            <person name="Ho Y.S."/>
            <person name="Lightfoot D.J."/>
            <person name="Schmoeckel S.M."/>
            <person name="Li B."/>
            <person name="Borm T.J.A."/>
            <person name="Ohyanagi H."/>
            <person name="Mineta K."/>
            <person name="Michell C.T."/>
            <person name="Saber N."/>
            <person name="Kharbatia N.M."/>
            <person name="Rupper R.R."/>
            <person name="Sharp A.R."/>
            <person name="Dally N."/>
            <person name="Boughton B.A."/>
            <person name="Woo Y.H."/>
            <person name="Gao G."/>
            <person name="Schijlen E.G.W.M."/>
            <person name="Guo X."/>
            <person name="Momin A.A."/>
            <person name="Negrao S."/>
            <person name="Al-Babili S."/>
            <person name="Gehring C."/>
            <person name="Roessner U."/>
            <person name="Jung C."/>
            <person name="Murphy K."/>
            <person name="Arold S.T."/>
            <person name="Gojobori T."/>
            <person name="van der Linden C.G."/>
            <person name="van Loo E.N."/>
            <person name="Jellen E.N."/>
            <person name="Maughan P.J."/>
            <person name="Tester M."/>
        </authorList>
    </citation>
    <scope>NUCLEOTIDE SEQUENCE [LARGE SCALE GENOMIC DNA]</scope>
    <source>
        <strain evidence="8">cv. PI 614886</strain>
    </source>
</reference>
<organism evidence="8 9">
    <name type="scientific">Chenopodium quinoa</name>
    <name type="common">Quinoa</name>
    <dbReference type="NCBI Taxonomy" id="63459"/>
    <lineage>
        <taxon>Eukaryota</taxon>
        <taxon>Viridiplantae</taxon>
        <taxon>Streptophyta</taxon>
        <taxon>Embryophyta</taxon>
        <taxon>Tracheophyta</taxon>
        <taxon>Spermatophyta</taxon>
        <taxon>Magnoliopsida</taxon>
        <taxon>eudicotyledons</taxon>
        <taxon>Gunneridae</taxon>
        <taxon>Pentapetalae</taxon>
        <taxon>Caryophyllales</taxon>
        <taxon>Chenopodiaceae</taxon>
        <taxon>Chenopodioideae</taxon>
        <taxon>Atripliceae</taxon>
        <taxon>Chenopodium</taxon>
    </lineage>
</organism>
<evidence type="ECO:0000256" key="2">
    <source>
        <dbReference type="ARBA" id="ARBA00022692"/>
    </source>
</evidence>
<dbReference type="InterPro" id="IPR027417">
    <property type="entry name" value="P-loop_NTPase"/>
</dbReference>
<name>A0A803MUN2_CHEQI</name>
<dbReference type="Proteomes" id="UP000596660">
    <property type="component" value="Unplaced"/>
</dbReference>
<dbReference type="Gene3D" id="3.40.50.300">
    <property type="entry name" value="P-loop containing nucleotide triphosphate hydrolases"/>
    <property type="match status" value="1"/>
</dbReference>
<evidence type="ECO:0000256" key="4">
    <source>
        <dbReference type="ARBA" id="ARBA00023136"/>
    </source>
</evidence>
<comment type="subcellular location">
    <subcellularLocation>
        <location evidence="1">Membrane</location>
        <topology evidence="1">Multi-pass membrane protein</topology>
    </subcellularLocation>
</comment>
<dbReference type="PANTHER" id="PTHR24221">
    <property type="entry name" value="ATP-BINDING CASSETTE SUB-FAMILY B"/>
    <property type="match status" value="1"/>
</dbReference>
<dbReference type="Pfam" id="PF00664">
    <property type="entry name" value="ABC_membrane"/>
    <property type="match status" value="2"/>
</dbReference>
<proteinExistence type="predicted"/>
<dbReference type="AlphaFoldDB" id="A0A803MUN2"/>
<dbReference type="CDD" id="cd18578">
    <property type="entry name" value="ABC_6TM_Pgp_ABCB1_D2_like"/>
    <property type="match status" value="1"/>
</dbReference>
<protein>
    <recommendedName>
        <fullName evidence="7">ABC transmembrane type-1 domain-containing protein</fullName>
    </recommendedName>
</protein>
<evidence type="ECO:0000256" key="5">
    <source>
        <dbReference type="SAM" id="MobiDB-lite"/>
    </source>
</evidence>
<dbReference type="GO" id="GO:0016020">
    <property type="term" value="C:membrane"/>
    <property type="evidence" value="ECO:0007669"/>
    <property type="project" value="UniProtKB-SubCell"/>
</dbReference>
<evidence type="ECO:0000256" key="3">
    <source>
        <dbReference type="ARBA" id="ARBA00022989"/>
    </source>
</evidence>
<reference evidence="8" key="2">
    <citation type="submission" date="2021-03" db="UniProtKB">
        <authorList>
            <consortium name="EnsemblPlants"/>
        </authorList>
    </citation>
    <scope>IDENTIFICATION</scope>
</reference>
<dbReference type="InterPro" id="IPR036640">
    <property type="entry name" value="ABC1_TM_sf"/>
</dbReference>
<feature type="transmembrane region" description="Helical" evidence="6">
    <location>
        <begin position="41"/>
        <end position="63"/>
    </location>
</feature>
<dbReference type="InterPro" id="IPR011527">
    <property type="entry name" value="ABC1_TM_dom"/>
</dbReference>
<dbReference type="PROSITE" id="PS50929">
    <property type="entry name" value="ABC_TM1F"/>
    <property type="match status" value="1"/>
</dbReference>
<feature type="region of interest" description="Disordered" evidence="5">
    <location>
        <begin position="394"/>
        <end position="427"/>
    </location>
</feature>
<keyword evidence="9" id="KW-1185">Reference proteome</keyword>
<dbReference type="PANTHER" id="PTHR24221:SF621">
    <property type="entry name" value="ABC TRANSPORTER B FAMILY MEMBER 21"/>
    <property type="match status" value="1"/>
</dbReference>
<dbReference type="InterPro" id="IPR039421">
    <property type="entry name" value="Type_1_exporter"/>
</dbReference>
<evidence type="ECO:0000259" key="7">
    <source>
        <dbReference type="PROSITE" id="PS50929"/>
    </source>
</evidence>
<dbReference type="EnsemblPlants" id="AUR62035544-RA">
    <property type="protein sequence ID" value="AUR62035544-RA:cds"/>
    <property type="gene ID" value="AUR62035544"/>
</dbReference>
<dbReference type="SUPFAM" id="SSF90123">
    <property type="entry name" value="ABC transporter transmembrane region"/>
    <property type="match status" value="1"/>
</dbReference>
<feature type="transmembrane region" description="Helical" evidence="6">
    <location>
        <begin position="237"/>
        <end position="255"/>
    </location>
</feature>
<evidence type="ECO:0000313" key="9">
    <source>
        <dbReference type="Proteomes" id="UP000596660"/>
    </source>
</evidence>
<dbReference type="FunFam" id="1.20.1560.10:FF:000025">
    <property type="entry name" value="ABC transporter B family member 9"/>
    <property type="match status" value="1"/>
</dbReference>
<sequence length="427" mass="45799">MTEQQTLNPIKLVENGAWQLIAAKESDVSIKRLASLKKPEIPTLVLGCLSAIVLDAIGLAVLLSYPARTYFFAVAGCKLIQRLRMLCFERVVHMEIGWFDEPENASGAVGARLSTDAASVRALVGDALGLLVQNISSGVTGLEIAFLKKFEQASQVVNDAIGSIRTIASFCAEEKIMQLYKLKCKAPLKAGINKGLISGAAFGLSFAFLFGVHGLCFFVGAQLVGHGKTTFTDVFKVFFALAMAAVGISQTSSFVPDTSKAKSATASVFSILDRKPMIDSSDESGATIDQVKGDIQFKNVRFTYPTRPDIEIFQDLNLTINAGQNMRANKVAGCSSNTQHSKVSSTDAMSLAIFPFNTPMCESTSREGHSQMVEAYGSDDDEWLFGEVSVCGREEPQIAGSTARPRHKGADRSPPVEGTARSPASTV</sequence>
<dbReference type="Gene3D" id="1.20.1560.10">
    <property type="entry name" value="ABC transporter type 1, transmembrane domain"/>
    <property type="match status" value="2"/>
</dbReference>
<keyword evidence="3 6" id="KW-1133">Transmembrane helix</keyword>
<feature type="domain" description="ABC transmembrane type-1" evidence="7">
    <location>
        <begin position="56"/>
        <end position="260"/>
    </location>
</feature>
<evidence type="ECO:0000256" key="6">
    <source>
        <dbReference type="SAM" id="Phobius"/>
    </source>
</evidence>
<feature type="transmembrane region" description="Helical" evidence="6">
    <location>
        <begin position="195"/>
        <end position="225"/>
    </location>
</feature>
<accession>A0A803MUN2</accession>
<dbReference type="Gramene" id="AUR62035544-RA">
    <property type="protein sequence ID" value="AUR62035544-RA:cds"/>
    <property type="gene ID" value="AUR62035544"/>
</dbReference>